<comment type="caution">
    <text evidence="2">The sequence shown here is derived from an EMBL/GenBank/DDBJ whole genome shotgun (WGS) entry which is preliminary data.</text>
</comment>
<organism evidence="2">
    <name type="scientific">hydrocarbon metagenome</name>
    <dbReference type="NCBI Taxonomy" id="938273"/>
    <lineage>
        <taxon>unclassified sequences</taxon>
        <taxon>metagenomes</taxon>
        <taxon>ecological metagenomes</taxon>
    </lineage>
</organism>
<evidence type="ECO:0000256" key="1">
    <source>
        <dbReference type="SAM" id="Phobius"/>
    </source>
</evidence>
<reference evidence="2" key="1">
    <citation type="journal article" date="2015" name="Proc. Natl. Acad. Sci. U.S.A.">
        <title>Networks of energetic and metabolic interactions define dynamics in microbial communities.</title>
        <authorList>
            <person name="Embree M."/>
            <person name="Liu J.K."/>
            <person name="Al-Bassam M.M."/>
            <person name="Zengler K."/>
        </authorList>
    </citation>
    <scope>NUCLEOTIDE SEQUENCE</scope>
</reference>
<keyword evidence="1" id="KW-1133">Transmembrane helix</keyword>
<feature type="transmembrane region" description="Helical" evidence="1">
    <location>
        <begin position="41"/>
        <end position="60"/>
    </location>
</feature>
<keyword evidence="1" id="KW-0812">Transmembrane</keyword>
<dbReference type="EMBL" id="LNQE01001595">
    <property type="protein sequence ID" value="KUG15007.1"/>
    <property type="molecule type" value="Genomic_DNA"/>
</dbReference>
<proteinExistence type="predicted"/>
<keyword evidence="1" id="KW-0472">Membrane</keyword>
<accession>A0A0W8F2A8</accession>
<name>A0A0W8F2A8_9ZZZZ</name>
<dbReference type="AlphaFoldDB" id="A0A0W8F2A8"/>
<sequence length="66" mass="6961">MASREKAMDPRLVDIGVAVVGFGAFLVLIVILPAFLNEAVAYLTAIIAFVMVLSAAGWKLNQNAAV</sequence>
<evidence type="ECO:0000313" key="2">
    <source>
        <dbReference type="EMBL" id="KUG15007.1"/>
    </source>
</evidence>
<feature type="transmembrane region" description="Helical" evidence="1">
    <location>
        <begin position="12"/>
        <end position="35"/>
    </location>
</feature>
<protein>
    <submittedName>
        <fullName evidence="2">Uncharacterized protein</fullName>
    </submittedName>
</protein>
<gene>
    <name evidence="2" type="ORF">ASZ90_015319</name>
</gene>